<dbReference type="InterPro" id="IPR018108">
    <property type="entry name" value="MCP_transmembrane"/>
</dbReference>
<dbReference type="GO" id="GO:1990575">
    <property type="term" value="P:mitochondrial L-ornithine transmembrane transport"/>
    <property type="evidence" value="ECO:0007669"/>
    <property type="project" value="TreeGrafter"/>
</dbReference>
<evidence type="ECO:0000256" key="3">
    <source>
        <dbReference type="ARBA" id="ARBA00022448"/>
    </source>
</evidence>
<proteinExistence type="inferred from homology"/>
<evidence type="ECO:0000256" key="2">
    <source>
        <dbReference type="ARBA" id="ARBA00006375"/>
    </source>
</evidence>
<dbReference type="PROSITE" id="PS50920">
    <property type="entry name" value="SOLCAR"/>
    <property type="match status" value="3"/>
</dbReference>
<evidence type="ECO:0000256" key="1">
    <source>
        <dbReference type="ARBA" id="ARBA00004225"/>
    </source>
</evidence>
<comment type="caution">
    <text evidence="11">The sequence shown here is derived from an EMBL/GenBank/DDBJ whole genome shotgun (WGS) entry which is preliminary data.</text>
</comment>
<gene>
    <name evidence="11" type="ORF">AYI70_g1257</name>
</gene>
<dbReference type="Gene3D" id="1.50.40.10">
    <property type="entry name" value="Mitochondrial carrier domain"/>
    <property type="match status" value="1"/>
</dbReference>
<comment type="subcellular location">
    <subcellularLocation>
        <location evidence="1">Mitochondrion membrane</location>
        <topology evidence="1">Multi-pass membrane protein</topology>
    </subcellularLocation>
</comment>
<evidence type="ECO:0000256" key="10">
    <source>
        <dbReference type="RuleBase" id="RU000488"/>
    </source>
</evidence>
<keyword evidence="4 9" id="KW-0812">Transmembrane</keyword>
<name>A0A1R1YD99_9FUNG</name>
<feature type="repeat" description="Solcar" evidence="9">
    <location>
        <begin position="22"/>
        <end position="108"/>
    </location>
</feature>
<comment type="similarity">
    <text evidence="2 10">Belongs to the mitochondrial carrier (TC 2.A.29) family.</text>
</comment>
<evidence type="ECO:0000256" key="9">
    <source>
        <dbReference type="PROSITE-ProRule" id="PRU00282"/>
    </source>
</evidence>
<keyword evidence="8 9" id="KW-0472">Membrane</keyword>
<keyword evidence="12" id="KW-1185">Reference proteome</keyword>
<accession>A0A1R1YD99</accession>
<feature type="repeat" description="Solcar" evidence="9">
    <location>
        <begin position="237"/>
        <end position="322"/>
    </location>
</feature>
<dbReference type="InterPro" id="IPR023395">
    <property type="entry name" value="MCP_dom_sf"/>
</dbReference>
<dbReference type="Proteomes" id="UP000187283">
    <property type="component" value="Unassembled WGS sequence"/>
</dbReference>
<keyword evidence="3 10" id="KW-0813">Transport</keyword>
<evidence type="ECO:0000256" key="8">
    <source>
        <dbReference type="ARBA" id="ARBA00023136"/>
    </source>
</evidence>
<reference evidence="11 12" key="1">
    <citation type="submission" date="2017-01" db="EMBL/GenBank/DDBJ databases">
        <authorList>
            <person name="Mah S.A."/>
            <person name="Swanson W.J."/>
            <person name="Moy G.W."/>
            <person name="Vacquier V.D."/>
        </authorList>
    </citation>
    <scope>NUCLEOTIDE SEQUENCE [LARGE SCALE GENOMIC DNA]</scope>
    <source>
        <strain evidence="11 12">GSMNP</strain>
    </source>
</reference>
<keyword evidence="5" id="KW-0677">Repeat</keyword>
<dbReference type="OrthoDB" id="193856at2759"/>
<evidence type="ECO:0000256" key="7">
    <source>
        <dbReference type="ARBA" id="ARBA00023128"/>
    </source>
</evidence>
<dbReference type="GO" id="GO:0000064">
    <property type="term" value="F:L-ornithine transmembrane transporter activity"/>
    <property type="evidence" value="ECO:0007669"/>
    <property type="project" value="TreeGrafter"/>
</dbReference>
<dbReference type="EMBL" id="LSSN01000257">
    <property type="protein sequence ID" value="OMJ24901.1"/>
    <property type="molecule type" value="Genomic_DNA"/>
</dbReference>
<dbReference type="STRING" id="133412.A0A1R1YD99"/>
<evidence type="ECO:0000256" key="4">
    <source>
        <dbReference type="ARBA" id="ARBA00022692"/>
    </source>
</evidence>
<protein>
    <submittedName>
        <fullName evidence="11">Mitochondrial substrate carrier family protein L</fullName>
    </submittedName>
</protein>
<feature type="repeat" description="Solcar" evidence="9">
    <location>
        <begin position="118"/>
        <end position="209"/>
    </location>
</feature>
<keyword evidence="7" id="KW-0496">Mitochondrion</keyword>
<dbReference type="Pfam" id="PF00153">
    <property type="entry name" value="Mito_carr"/>
    <property type="match status" value="3"/>
</dbReference>
<keyword evidence="6" id="KW-1133">Transmembrane helix</keyword>
<dbReference type="AlphaFoldDB" id="A0A1R1YD99"/>
<evidence type="ECO:0000313" key="12">
    <source>
        <dbReference type="Proteomes" id="UP000187283"/>
    </source>
</evidence>
<dbReference type="PANTHER" id="PTHR45624">
    <property type="entry name" value="MITOCHONDRIAL BASIC AMINO ACIDS TRANSPORTER-RELATED"/>
    <property type="match status" value="1"/>
</dbReference>
<evidence type="ECO:0000256" key="6">
    <source>
        <dbReference type="ARBA" id="ARBA00022989"/>
    </source>
</evidence>
<dbReference type="GO" id="GO:0031966">
    <property type="term" value="C:mitochondrial membrane"/>
    <property type="evidence" value="ECO:0007669"/>
    <property type="project" value="UniProtKB-SubCell"/>
</dbReference>
<dbReference type="InterPro" id="IPR050567">
    <property type="entry name" value="Mitochondrial_Carrier"/>
</dbReference>
<organism evidence="11 12">
    <name type="scientific">Smittium culicis</name>
    <dbReference type="NCBI Taxonomy" id="133412"/>
    <lineage>
        <taxon>Eukaryota</taxon>
        <taxon>Fungi</taxon>
        <taxon>Fungi incertae sedis</taxon>
        <taxon>Zoopagomycota</taxon>
        <taxon>Kickxellomycotina</taxon>
        <taxon>Harpellomycetes</taxon>
        <taxon>Harpellales</taxon>
        <taxon>Legeriomycetaceae</taxon>
        <taxon>Smittium</taxon>
    </lineage>
</organism>
<evidence type="ECO:0000256" key="5">
    <source>
        <dbReference type="ARBA" id="ARBA00022737"/>
    </source>
</evidence>
<dbReference type="SUPFAM" id="SSF103506">
    <property type="entry name" value="Mitochondrial carrier"/>
    <property type="match status" value="1"/>
</dbReference>
<sequence>MDSTTSKTLVNTPVVEKNARFRDRIAGFAAGVASGATKLVVGHPFDTVKIRMQVEGGMGRFSGPMDCLISTIKREKFRGLYKGATPPLIGWTIMDAVQLGTLSNVRLILQRGDKNKTLTTFQHACAGAMAGWAVAFVATPVELLKMRLQTQYNAYGSNETKVYSSAFDCAKKIVQKDGFRGLWHGLSATLIQRSFMFFLWGSYNVYSGYLRSFYKTQSFPYIKKRGPNDDPNLPGLSNKTVSFFAGGFSANTFWTLVFPVDVIKNRYMADTSGKYPTIAATVKYIYKTEKIKGFFRGFVPSFIRAFPTNACAVFVWDTTMRFMTGHGHN</sequence>
<dbReference type="PANTHER" id="PTHR45624:SF57">
    <property type="entry name" value="MITOCHONDRIAL SUBSTRATE CARRIER FAMILY PROTEIN L"/>
    <property type="match status" value="1"/>
</dbReference>
<evidence type="ECO:0000313" key="11">
    <source>
        <dbReference type="EMBL" id="OMJ24901.1"/>
    </source>
</evidence>